<dbReference type="EMBL" id="JAMFTS010000005">
    <property type="protein sequence ID" value="KAJ4750602.1"/>
    <property type="molecule type" value="Genomic_DNA"/>
</dbReference>
<evidence type="ECO:0000256" key="4">
    <source>
        <dbReference type="ARBA" id="ARBA00022741"/>
    </source>
</evidence>
<dbReference type="Gene3D" id="1.10.10.10">
    <property type="entry name" value="Winged helix-like DNA-binding domain superfamily/Winged helix DNA-binding domain"/>
    <property type="match status" value="1"/>
</dbReference>
<name>A0AAV8C822_9POAL</name>
<dbReference type="Gene3D" id="1.10.8.430">
    <property type="entry name" value="Helical domain of apoptotic protease-activating factors"/>
    <property type="match status" value="1"/>
</dbReference>
<proteinExistence type="inferred from homology"/>
<dbReference type="InterPro" id="IPR041118">
    <property type="entry name" value="Rx_N"/>
</dbReference>
<evidence type="ECO:0000313" key="9">
    <source>
        <dbReference type="Proteomes" id="UP001140206"/>
    </source>
</evidence>
<dbReference type="InterPro" id="IPR042197">
    <property type="entry name" value="Apaf_helical"/>
</dbReference>
<evidence type="ECO:0000256" key="3">
    <source>
        <dbReference type="ARBA" id="ARBA00022737"/>
    </source>
</evidence>
<evidence type="ECO:0000259" key="6">
    <source>
        <dbReference type="Pfam" id="PF18052"/>
    </source>
</evidence>
<feature type="domain" description="Disease resistance protein winged helix" evidence="7">
    <location>
        <begin position="240"/>
        <end position="308"/>
    </location>
</feature>
<keyword evidence="2" id="KW-0433">Leucine-rich repeat</keyword>
<dbReference type="GO" id="GO:0009626">
    <property type="term" value="P:plant-type hypersensitive response"/>
    <property type="evidence" value="ECO:0007669"/>
    <property type="project" value="UniProtKB-ARBA"/>
</dbReference>
<dbReference type="Proteomes" id="UP001140206">
    <property type="component" value="Chromosome 5"/>
</dbReference>
<dbReference type="Gene3D" id="1.20.5.4130">
    <property type="match status" value="1"/>
</dbReference>
<evidence type="ECO:0000259" key="7">
    <source>
        <dbReference type="Pfam" id="PF23559"/>
    </source>
</evidence>
<keyword evidence="3" id="KW-0677">Repeat</keyword>
<dbReference type="InterPro" id="IPR044974">
    <property type="entry name" value="Disease_R_plants"/>
</dbReference>
<evidence type="ECO:0000313" key="8">
    <source>
        <dbReference type="EMBL" id="KAJ4750602.1"/>
    </source>
</evidence>
<reference evidence="8" key="1">
    <citation type="submission" date="2022-08" db="EMBL/GenBank/DDBJ databases">
        <authorList>
            <person name="Marques A."/>
        </authorList>
    </citation>
    <scope>NUCLEOTIDE SEQUENCE</scope>
    <source>
        <strain evidence="8">RhyPub2mFocal</strain>
        <tissue evidence="8">Leaves</tissue>
    </source>
</reference>
<dbReference type="Pfam" id="PF23559">
    <property type="entry name" value="WHD_DRP"/>
    <property type="match status" value="1"/>
</dbReference>
<dbReference type="GO" id="GO:0002758">
    <property type="term" value="P:innate immune response-activating signaling pathway"/>
    <property type="evidence" value="ECO:0007669"/>
    <property type="project" value="UniProtKB-ARBA"/>
</dbReference>
<dbReference type="InterPro" id="IPR036388">
    <property type="entry name" value="WH-like_DNA-bd_sf"/>
</dbReference>
<protein>
    <submittedName>
        <fullName evidence="8">NBS-LRR disease resistance protein</fullName>
    </submittedName>
</protein>
<evidence type="ECO:0000256" key="1">
    <source>
        <dbReference type="ARBA" id="ARBA00008894"/>
    </source>
</evidence>
<gene>
    <name evidence="8" type="ORF">LUZ62_085007</name>
</gene>
<dbReference type="PANTHER" id="PTHR23155:SF1241">
    <property type="entry name" value="DISEASE RESISTANCE RPP13-LIKE PROTEIN 1-RELATED"/>
    <property type="match status" value="1"/>
</dbReference>
<organism evidence="8 9">
    <name type="scientific">Rhynchospora pubera</name>
    <dbReference type="NCBI Taxonomy" id="906938"/>
    <lineage>
        <taxon>Eukaryota</taxon>
        <taxon>Viridiplantae</taxon>
        <taxon>Streptophyta</taxon>
        <taxon>Embryophyta</taxon>
        <taxon>Tracheophyta</taxon>
        <taxon>Spermatophyta</taxon>
        <taxon>Magnoliopsida</taxon>
        <taxon>Liliopsida</taxon>
        <taxon>Poales</taxon>
        <taxon>Cyperaceae</taxon>
        <taxon>Cyperoideae</taxon>
        <taxon>Rhynchosporeae</taxon>
        <taxon>Rhynchospora</taxon>
    </lineage>
</organism>
<dbReference type="InterPro" id="IPR027417">
    <property type="entry name" value="P-loop_NTPase"/>
</dbReference>
<dbReference type="InterPro" id="IPR058922">
    <property type="entry name" value="WHD_DRP"/>
</dbReference>
<dbReference type="PANTHER" id="PTHR23155">
    <property type="entry name" value="DISEASE RESISTANCE PROTEIN RP"/>
    <property type="match status" value="1"/>
</dbReference>
<comment type="similarity">
    <text evidence="1">Belongs to the disease resistance NB-LRR family.</text>
</comment>
<sequence length="312" mass="36423">MAEITAAVGWVVSPVIKMVIEKIKTFIEKKYFERSSIVDDMTKMNTTLPEILSTMTTVEKYRIVDPYQVQLVRQIKDAVYDAEDCIDDFDYKLAKEEYEKSLPNKVRRVTASCSRFIHQTIVGNSSFKKKLTRVNERPISLDALNDDDGWSLLKLKAFDCVNPDNLHDLEPIGRKIVNKLKGLPLAIRVVGPRLRGKFDMEEWKRILKDDSLDNDIIEVLHRSYEHLPGHLQRCFAYCSLFPKDYYLKRVRLVHMWIAHGFVFPKEGERLEDVGKSYFNELIARSFIQVIERNNKEYYVVHDLMNDLACHVS</sequence>
<dbReference type="GO" id="GO:0042742">
    <property type="term" value="P:defense response to bacterium"/>
    <property type="evidence" value="ECO:0007669"/>
    <property type="project" value="UniProtKB-ARBA"/>
</dbReference>
<keyword evidence="4" id="KW-0547">Nucleotide-binding</keyword>
<evidence type="ECO:0000256" key="5">
    <source>
        <dbReference type="ARBA" id="ARBA00022821"/>
    </source>
</evidence>
<comment type="caution">
    <text evidence="8">The sequence shown here is derived from an EMBL/GenBank/DDBJ whole genome shotgun (WGS) entry which is preliminary data.</text>
</comment>
<keyword evidence="5" id="KW-0611">Plant defense</keyword>
<dbReference type="FunFam" id="1.10.10.10:FF:000322">
    <property type="entry name" value="Probable disease resistance protein At1g63360"/>
    <property type="match status" value="1"/>
</dbReference>
<dbReference type="Pfam" id="PF18052">
    <property type="entry name" value="Rx_N"/>
    <property type="match status" value="1"/>
</dbReference>
<evidence type="ECO:0000256" key="2">
    <source>
        <dbReference type="ARBA" id="ARBA00022614"/>
    </source>
</evidence>
<feature type="domain" description="Disease resistance N-terminal" evidence="6">
    <location>
        <begin position="15"/>
        <end position="101"/>
    </location>
</feature>
<dbReference type="SUPFAM" id="SSF52540">
    <property type="entry name" value="P-loop containing nucleoside triphosphate hydrolases"/>
    <property type="match status" value="1"/>
</dbReference>
<accession>A0AAV8C822</accession>
<dbReference type="AlphaFoldDB" id="A0AAV8C822"/>
<dbReference type="GO" id="GO:0043531">
    <property type="term" value="F:ADP binding"/>
    <property type="evidence" value="ECO:0007669"/>
    <property type="project" value="InterPro"/>
</dbReference>
<keyword evidence="9" id="KW-1185">Reference proteome</keyword>